<organism evidence="1 2">
    <name type="scientific">Artemisia annua</name>
    <name type="common">Sweet wormwood</name>
    <dbReference type="NCBI Taxonomy" id="35608"/>
    <lineage>
        <taxon>Eukaryota</taxon>
        <taxon>Viridiplantae</taxon>
        <taxon>Streptophyta</taxon>
        <taxon>Embryophyta</taxon>
        <taxon>Tracheophyta</taxon>
        <taxon>Spermatophyta</taxon>
        <taxon>Magnoliopsida</taxon>
        <taxon>eudicotyledons</taxon>
        <taxon>Gunneridae</taxon>
        <taxon>Pentapetalae</taxon>
        <taxon>asterids</taxon>
        <taxon>campanulids</taxon>
        <taxon>Asterales</taxon>
        <taxon>Asteraceae</taxon>
        <taxon>Asteroideae</taxon>
        <taxon>Anthemideae</taxon>
        <taxon>Artemisiinae</taxon>
        <taxon>Artemisia</taxon>
    </lineage>
</organism>
<comment type="caution">
    <text evidence="1">The sequence shown here is derived from an EMBL/GenBank/DDBJ whole genome shotgun (WGS) entry which is preliminary data.</text>
</comment>
<dbReference type="OrthoDB" id="1700792at2759"/>
<sequence length="131" mass="14963">MTTLNDVTSSMNAMHLSNNKDWMVKRMEVDPWVPTESESVDEMDINMSEGERETYEIYVEFCSDDIAKAMEIYLSIMSEVVGGHENAFAVLASTMHDLNCFVVNLTRAELEKLVELDNERLRGIYPPYKAA</sequence>
<gene>
    <name evidence="1" type="ORF">CTI12_AA358740</name>
</gene>
<name>A0A2U1MFZ6_ARTAN</name>
<evidence type="ECO:0000313" key="2">
    <source>
        <dbReference type="Proteomes" id="UP000245207"/>
    </source>
</evidence>
<evidence type="ECO:0000313" key="1">
    <source>
        <dbReference type="EMBL" id="PWA60203.1"/>
    </source>
</evidence>
<protein>
    <submittedName>
        <fullName evidence="1">Uncharacterized protein</fullName>
    </submittedName>
</protein>
<reference evidence="1 2" key="1">
    <citation type="journal article" date="2018" name="Mol. Plant">
        <title>The genome of Artemisia annua provides insight into the evolution of Asteraceae family and artemisinin biosynthesis.</title>
        <authorList>
            <person name="Shen Q."/>
            <person name="Zhang L."/>
            <person name="Liao Z."/>
            <person name="Wang S."/>
            <person name="Yan T."/>
            <person name="Shi P."/>
            <person name="Liu M."/>
            <person name="Fu X."/>
            <person name="Pan Q."/>
            <person name="Wang Y."/>
            <person name="Lv Z."/>
            <person name="Lu X."/>
            <person name="Zhang F."/>
            <person name="Jiang W."/>
            <person name="Ma Y."/>
            <person name="Chen M."/>
            <person name="Hao X."/>
            <person name="Li L."/>
            <person name="Tang Y."/>
            <person name="Lv G."/>
            <person name="Zhou Y."/>
            <person name="Sun X."/>
            <person name="Brodelius P.E."/>
            <person name="Rose J.K.C."/>
            <person name="Tang K."/>
        </authorList>
    </citation>
    <scope>NUCLEOTIDE SEQUENCE [LARGE SCALE GENOMIC DNA]</scope>
    <source>
        <strain evidence="2">cv. Huhao1</strain>
        <tissue evidence="1">Leaf</tissue>
    </source>
</reference>
<accession>A0A2U1MFZ6</accession>
<proteinExistence type="predicted"/>
<dbReference type="AlphaFoldDB" id="A0A2U1MFZ6"/>
<keyword evidence="2" id="KW-1185">Reference proteome</keyword>
<dbReference type="Proteomes" id="UP000245207">
    <property type="component" value="Unassembled WGS sequence"/>
</dbReference>
<dbReference type="EMBL" id="PKPP01005419">
    <property type="protein sequence ID" value="PWA60203.1"/>
    <property type="molecule type" value="Genomic_DNA"/>
</dbReference>